<evidence type="ECO:0000313" key="2">
    <source>
        <dbReference type="EMBL" id="WXR73054.1"/>
    </source>
</evidence>
<dbReference type="OrthoDB" id="8657249at2"/>
<gene>
    <name evidence="1" type="ORF">AVE30378_02506</name>
    <name evidence="2" type="ORF">WHX56_25980</name>
</gene>
<dbReference type="AlphaFoldDB" id="A0A446CH49"/>
<dbReference type="EMBL" id="CP148753">
    <property type="protein sequence ID" value="WXR73054.1"/>
    <property type="molecule type" value="Genomic_DNA"/>
</dbReference>
<keyword evidence="4" id="KW-1185">Reference proteome</keyword>
<dbReference type="Proteomes" id="UP001456224">
    <property type="component" value="Chromosome"/>
</dbReference>
<dbReference type="Gene3D" id="3.30.1460.10">
    <property type="match status" value="1"/>
</dbReference>
<dbReference type="EMBL" id="UFQC01000011">
    <property type="protein sequence ID" value="SSW67214.1"/>
    <property type="molecule type" value="Genomic_DNA"/>
</dbReference>
<reference evidence="2 4" key="2">
    <citation type="submission" date="2024-03" db="EMBL/GenBank/DDBJ databases">
        <title>Reference genomes for the five species model microbial community.</title>
        <authorList>
            <person name="Padfield D."/>
        </authorList>
    </citation>
    <scope>NUCLEOTIDE SEQUENCE [LARGE SCALE GENOMIC DNA]</scope>
    <source>
        <strain evidence="2 4">AB1</strain>
    </source>
</reference>
<proteinExistence type="predicted"/>
<organism evidence="1 3">
    <name type="scientific">Achromobacter veterisilvae</name>
    <dbReference type="NCBI Taxonomy" id="2069367"/>
    <lineage>
        <taxon>Bacteria</taxon>
        <taxon>Pseudomonadati</taxon>
        <taxon>Pseudomonadota</taxon>
        <taxon>Betaproteobacteria</taxon>
        <taxon>Burkholderiales</taxon>
        <taxon>Alcaligenaceae</taxon>
        <taxon>Achromobacter</taxon>
    </lineage>
</organism>
<sequence length="156" mass="16305">MSISLPAKLAALAKALGQDATLFDEQGAGALRVGGVTLLLQYFVEGEVQALVLAADLGPVAPDARARVYPMMLAANTSWRSVAGGALALDDTRHHAMLMLRLDLAELDAEALAGRFHAFSDAALNWGARLGQPGDDNPAELAVAPEQPIFTPANFA</sequence>
<evidence type="ECO:0000313" key="3">
    <source>
        <dbReference type="Proteomes" id="UP000289465"/>
    </source>
</evidence>
<dbReference type="GO" id="GO:0030254">
    <property type="term" value="P:protein secretion by the type III secretion system"/>
    <property type="evidence" value="ECO:0007669"/>
    <property type="project" value="InterPro"/>
</dbReference>
<dbReference type="RefSeq" id="WP_129241202.1">
    <property type="nucleotide sequence ID" value="NZ_CP148753.1"/>
</dbReference>
<evidence type="ECO:0000313" key="4">
    <source>
        <dbReference type="Proteomes" id="UP001456224"/>
    </source>
</evidence>
<dbReference type="Pfam" id="PF05932">
    <property type="entry name" value="CesT"/>
    <property type="match status" value="1"/>
</dbReference>
<reference evidence="1 3" key="1">
    <citation type="submission" date="2018-07" db="EMBL/GenBank/DDBJ databases">
        <authorList>
            <person name="Peeters C."/>
        </authorList>
    </citation>
    <scope>NUCLEOTIDE SEQUENCE [LARGE SCALE GENOMIC DNA]</scope>
    <source>
        <strain evidence="1 3">LMG 30378</strain>
    </source>
</reference>
<dbReference type="CDD" id="cd16364">
    <property type="entry name" value="T3SC_I-like"/>
    <property type="match status" value="1"/>
</dbReference>
<dbReference type="Proteomes" id="UP000289465">
    <property type="component" value="Unassembled WGS sequence"/>
</dbReference>
<evidence type="ECO:0000313" key="1">
    <source>
        <dbReference type="EMBL" id="SSW67214.1"/>
    </source>
</evidence>
<dbReference type="InterPro" id="IPR010261">
    <property type="entry name" value="Tir_chaperone"/>
</dbReference>
<dbReference type="SUPFAM" id="SSF69635">
    <property type="entry name" value="Type III secretory system chaperone-like"/>
    <property type="match status" value="1"/>
</dbReference>
<protein>
    <submittedName>
        <fullName evidence="2">Type III secretion system chaperone</fullName>
    </submittedName>
</protein>
<accession>A0A446CH49</accession>
<name>A0A446CH49_9BURK</name>